<reference evidence="3 4" key="1">
    <citation type="submission" date="2023-07" db="EMBL/GenBank/DDBJ databases">
        <title>Sorghum-associated microbial communities from plants grown in Nebraska, USA.</title>
        <authorList>
            <person name="Schachtman D."/>
        </authorList>
    </citation>
    <scope>NUCLEOTIDE SEQUENCE [LARGE SCALE GENOMIC DNA]</scope>
    <source>
        <strain evidence="3 4">BE107</strain>
    </source>
</reference>
<protein>
    <recommendedName>
        <fullName evidence="2">DUF4189 domain-containing protein</fullName>
    </recommendedName>
</protein>
<feature type="domain" description="DUF4189" evidence="2">
    <location>
        <begin position="62"/>
        <end position="152"/>
    </location>
</feature>
<evidence type="ECO:0000313" key="3">
    <source>
        <dbReference type="EMBL" id="MDR6843257.1"/>
    </source>
</evidence>
<comment type="caution">
    <text evidence="3">The sequence shown here is derived from an EMBL/GenBank/DDBJ whole genome shotgun (WGS) entry which is preliminary data.</text>
</comment>
<evidence type="ECO:0000259" key="2">
    <source>
        <dbReference type="Pfam" id="PF13827"/>
    </source>
</evidence>
<dbReference type="RefSeq" id="WP_310096273.1">
    <property type="nucleotide sequence ID" value="NZ_JAVDTT010000006.1"/>
</dbReference>
<evidence type="ECO:0000313" key="4">
    <source>
        <dbReference type="Proteomes" id="UP001254759"/>
    </source>
</evidence>
<name>A0ABU1RWW9_9GAMM</name>
<feature type="signal peptide" evidence="1">
    <location>
        <begin position="1"/>
        <end position="20"/>
    </location>
</feature>
<organism evidence="3 4">
    <name type="scientific">Pseudoxanthomonas sacheonensis</name>
    <dbReference type="NCBI Taxonomy" id="443615"/>
    <lineage>
        <taxon>Bacteria</taxon>
        <taxon>Pseudomonadati</taxon>
        <taxon>Pseudomonadota</taxon>
        <taxon>Gammaproteobacteria</taxon>
        <taxon>Lysobacterales</taxon>
        <taxon>Lysobacteraceae</taxon>
        <taxon>Pseudoxanthomonas</taxon>
    </lineage>
</organism>
<dbReference type="InterPro" id="IPR025240">
    <property type="entry name" value="DUF4189"/>
</dbReference>
<dbReference type="EMBL" id="JAVDTT010000006">
    <property type="protein sequence ID" value="MDR6843257.1"/>
    <property type="molecule type" value="Genomic_DNA"/>
</dbReference>
<dbReference type="Proteomes" id="UP001254759">
    <property type="component" value="Unassembled WGS sequence"/>
</dbReference>
<gene>
    <name evidence="3" type="ORF">J2W94_003570</name>
</gene>
<feature type="chain" id="PRO_5046432149" description="DUF4189 domain-containing protein" evidence="1">
    <location>
        <begin position="21"/>
        <end position="161"/>
    </location>
</feature>
<keyword evidence="1" id="KW-0732">Signal</keyword>
<dbReference type="Pfam" id="PF13827">
    <property type="entry name" value="DUF4189"/>
    <property type="match status" value="1"/>
</dbReference>
<proteinExistence type="predicted"/>
<evidence type="ECO:0000256" key="1">
    <source>
        <dbReference type="SAM" id="SignalP"/>
    </source>
</evidence>
<accession>A0ABU1RWW9</accession>
<sequence>MKSKWLGVVVLLVSSSTAWAQMTPQQQANLPPSDPNSPQYNTVYLPSLENAAPPQERWADRWGAFSSASSGMWGGVQDMESKRQAEKAALARCKAKGGKDCRVDIVYYNQCGAVASGDGGSGGGRAATEKEAVEIAMESCGEKGGNCQLYFMGCSLPVRVN</sequence>
<keyword evidence="4" id="KW-1185">Reference proteome</keyword>